<gene>
    <name evidence="15" type="ORF">C0216_04025</name>
</gene>
<evidence type="ECO:0000259" key="14">
    <source>
        <dbReference type="PROSITE" id="PS50929"/>
    </source>
</evidence>
<dbReference type="Gene3D" id="1.20.1560.10">
    <property type="entry name" value="ABC transporter type 1, transmembrane domain"/>
    <property type="match status" value="1"/>
</dbReference>
<keyword evidence="4" id="KW-0547">Nucleotide-binding</keyword>
<comment type="similarity">
    <text evidence="9">Belongs to the ABC transporter superfamily. Lipid exporter (TC 3.A.1.106) family.</text>
</comment>
<accession>A0A344U8Q4</accession>
<evidence type="ECO:0000256" key="12">
    <source>
        <dbReference type="SAM" id="Phobius"/>
    </source>
</evidence>
<dbReference type="GO" id="GO:0005524">
    <property type="term" value="F:ATP binding"/>
    <property type="evidence" value="ECO:0007669"/>
    <property type="project" value="UniProtKB-KW"/>
</dbReference>
<keyword evidence="2" id="KW-0813">Transport</keyword>
<feature type="region of interest" description="Disordered" evidence="11">
    <location>
        <begin position="610"/>
        <end position="646"/>
    </location>
</feature>
<dbReference type="InterPro" id="IPR011527">
    <property type="entry name" value="ABC1_TM_dom"/>
</dbReference>
<evidence type="ECO:0000256" key="7">
    <source>
        <dbReference type="ARBA" id="ARBA00023136"/>
    </source>
</evidence>
<dbReference type="SUPFAM" id="SSF52540">
    <property type="entry name" value="P-loop containing nucleoside triphosphate hydrolases"/>
    <property type="match status" value="1"/>
</dbReference>
<evidence type="ECO:0000256" key="10">
    <source>
        <dbReference type="ARBA" id="ARBA00071747"/>
    </source>
</evidence>
<keyword evidence="3 12" id="KW-0812">Transmembrane</keyword>
<dbReference type="GO" id="GO:0016887">
    <property type="term" value="F:ATP hydrolysis activity"/>
    <property type="evidence" value="ECO:0007669"/>
    <property type="project" value="InterPro"/>
</dbReference>
<dbReference type="EMBL" id="CP030862">
    <property type="protein sequence ID" value="AXE27275.1"/>
    <property type="molecule type" value="Genomic_DNA"/>
</dbReference>
<comment type="function">
    <text evidence="8">ABC transporter involved in fatty acid import. Transmembrane domains (TMD) form a pore in the membrane and the ATP-binding domain (NBD) is responsible for energy generation.</text>
</comment>
<dbReference type="GO" id="GO:0015421">
    <property type="term" value="F:ABC-type oligopeptide transporter activity"/>
    <property type="evidence" value="ECO:0007669"/>
    <property type="project" value="TreeGrafter"/>
</dbReference>
<keyword evidence="16" id="KW-1185">Reference proteome</keyword>
<feature type="transmembrane region" description="Helical" evidence="12">
    <location>
        <begin position="37"/>
        <end position="56"/>
    </location>
</feature>
<keyword evidence="7 12" id="KW-0472">Membrane</keyword>
<evidence type="ECO:0000256" key="8">
    <source>
        <dbReference type="ARBA" id="ARBA00055053"/>
    </source>
</evidence>
<dbReference type="PANTHER" id="PTHR43394">
    <property type="entry name" value="ATP-DEPENDENT PERMEASE MDL1, MITOCHONDRIAL"/>
    <property type="match status" value="1"/>
</dbReference>
<dbReference type="InterPro" id="IPR027417">
    <property type="entry name" value="P-loop_NTPase"/>
</dbReference>
<evidence type="ECO:0000256" key="4">
    <source>
        <dbReference type="ARBA" id="ARBA00022741"/>
    </source>
</evidence>
<reference evidence="15 16" key="1">
    <citation type="submission" date="2018-01" db="EMBL/GenBank/DDBJ databases">
        <title>Draft genome Sequence of streptomyces globosus LZH-48.</title>
        <authorList>
            <person name="Ran K."/>
            <person name="Li Z."/>
            <person name="Wei S."/>
            <person name="Dong R."/>
        </authorList>
    </citation>
    <scope>NUCLEOTIDE SEQUENCE [LARGE SCALE GENOMIC DNA]</scope>
    <source>
        <strain evidence="15 16">LZH-48</strain>
    </source>
</reference>
<evidence type="ECO:0000256" key="6">
    <source>
        <dbReference type="ARBA" id="ARBA00022989"/>
    </source>
</evidence>
<feature type="transmembrane region" description="Helical" evidence="12">
    <location>
        <begin position="76"/>
        <end position="95"/>
    </location>
</feature>
<dbReference type="InterPro" id="IPR003593">
    <property type="entry name" value="AAA+_ATPase"/>
</dbReference>
<keyword evidence="6 12" id="KW-1133">Transmembrane helix</keyword>
<dbReference type="GO" id="GO:0005886">
    <property type="term" value="C:plasma membrane"/>
    <property type="evidence" value="ECO:0007669"/>
    <property type="project" value="UniProtKB-SubCell"/>
</dbReference>
<keyword evidence="5 15" id="KW-0067">ATP-binding</keyword>
<protein>
    <recommendedName>
        <fullName evidence="10">Fatty acid ABC transporter ATP-binding/permease protein</fullName>
    </recommendedName>
</protein>
<dbReference type="InterPro" id="IPR003439">
    <property type="entry name" value="ABC_transporter-like_ATP-bd"/>
</dbReference>
<feature type="transmembrane region" description="Helical" evidence="12">
    <location>
        <begin position="155"/>
        <end position="174"/>
    </location>
</feature>
<evidence type="ECO:0000256" key="2">
    <source>
        <dbReference type="ARBA" id="ARBA00022448"/>
    </source>
</evidence>
<comment type="subcellular location">
    <subcellularLocation>
        <location evidence="1">Cell membrane</location>
        <topology evidence="1">Multi-pass membrane protein</topology>
    </subcellularLocation>
</comment>
<evidence type="ECO:0000313" key="15">
    <source>
        <dbReference type="EMBL" id="AXE27275.1"/>
    </source>
</evidence>
<feature type="domain" description="ABC transporter" evidence="13">
    <location>
        <begin position="369"/>
        <end position="603"/>
    </location>
</feature>
<dbReference type="Pfam" id="PF00005">
    <property type="entry name" value="ABC_tran"/>
    <property type="match status" value="1"/>
</dbReference>
<dbReference type="Proteomes" id="UP000252004">
    <property type="component" value="Chromosome"/>
</dbReference>
<feature type="domain" description="ABC transmembrane type-1" evidence="14">
    <location>
        <begin position="46"/>
        <end position="334"/>
    </location>
</feature>
<sequence length="646" mass="68859">MGPSATRSAPRGAPPGRGPVALALRYYGRELARLRRFALPAMLLPALGNIGVNYLAPLVVAKLVGRIADGGAGLSASLPYVLGFAGVLLLAEALWRLGVHCLNRLDALGIERLYVIGVDELFAKDAAFFHDNFAGSLTKRVLGFASRFEEFVDTLAFAVVGRFVPLLFGSVVLWQYEPLLVAGLLTMIAVTAVCVAPLVRRRQALVDRREAAIARVSGHVSDSLANMDTVRAFAAERREAEEHRSRVAESRRLTLRAWDYGNLRIDTVVAPMSVLTNALGLLIAVAVVGGSVAAAGGGGGTGQGVEAVVVAFTYYSNATRIMFEFNQIYRRLERSMTEAAQFTELLREPPTVLDPAEPEPAPPPRAADVRFEGVTFAHKGARPLFEELDLAVPGGARFGLVGRSGGGKSTLTRLLLRMTDVDGGRILVGGRDISRLRQADLRSLIAYVPQDPAMFHRTLRENIAFARPGSTDAEVRRAAEAAHVTEFADVLPDGFDTLVGERGVKLSGGQRQRVALARAILRDAPILLLDEATSALDSESEILVQEALWRLMAGRTALVVAHRLSTVAAMDRLIVLDRGRIVEQGRHEELLTSGGAYARLWRHQSGGFLGGADGGGGGGGPEDRGPADGGRSGADAPADGPGTVGR</sequence>
<evidence type="ECO:0000256" key="11">
    <source>
        <dbReference type="SAM" id="MobiDB-lite"/>
    </source>
</evidence>
<dbReference type="KEGG" id="sgz:C0216_04025"/>
<evidence type="ECO:0000256" key="5">
    <source>
        <dbReference type="ARBA" id="ARBA00022840"/>
    </source>
</evidence>
<dbReference type="Pfam" id="PF00664">
    <property type="entry name" value="ABC_membrane"/>
    <property type="match status" value="1"/>
</dbReference>
<dbReference type="OrthoDB" id="9806127at2"/>
<proteinExistence type="inferred from homology"/>
<dbReference type="RefSeq" id="WP_114058440.1">
    <property type="nucleotide sequence ID" value="NZ_CP030862.1"/>
</dbReference>
<dbReference type="FunFam" id="3.40.50.300:FF:000287">
    <property type="entry name" value="Multidrug ABC transporter ATP-binding protein"/>
    <property type="match status" value="1"/>
</dbReference>
<dbReference type="InterPro" id="IPR039421">
    <property type="entry name" value="Type_1_exporter"/>
</dbReference>
<dbReference type="Gene3D" id="3.40.50.300">
    <property type="entry name" value="P-loop containing nucleotide triphosphate hydrolases"/>
    <property type="match status" value="1"/>
</dbReference>
<evidence type="ECO:0000256" key="3">
    <source>
        <dbReference type="ARBA" id="ARBA00022692"/>
    </source>
</evidence>
<dbReference type="InterPro" id="IPR017871">
    <property type="entry name" value="ABC_transporter-like_CS"/>
</dbReference>
<feature type="transmembrane region" description="Helical" evidence="12">
    <location>
        <begin position="180"/>
        <end position="199"/>
    </location>
</feature>
<evidence type="ECO:0000256" key="9">
    <source>
        <dbReference type="ARBA" id="ARBA00061644"/>
    </source>
</evidence>
<organism evidence="15 16">
    <name type="scientific">Streptomyces globosus</name>
    <dbReference type="NCBI Taxonomy" id="68209"/>
    <lineage>
        <taxon>Bacteria</taxon>
        <taxon>Bacillati</taxon>
        <taxon>Actinomycetota</taxon>
        <taxon>Actinomycetes</taxon>
        <taxon>Kitasatosporales</taxon>
        <taxon>Streptomycetaceae</taxon>
        <taxon>Streptomyces</taxon>
    </lineage>
</organism>
<dbReference type="PROSITE" id="PS00211">
    <property type="entry name" value="ABC_TRANSPORTER_1"/>
    <property type="match status" value="1"/>
</dbReference>
<feature type="compositionally biased region" description="Gly residues" evidence="11">
    <location>
        <begin position="610"/>
        <end position="620"/>
    </location>
</feature>
<evidence type="ECO:0000259" key="13">
    <source>
        <dbReference type="PROSITE" id="PS50893"/>
    </source>
</evidence>
<dbReference type="PANTHER" id="PTHR43394:SF1">
    <property type="entry name" value="ATP-BINDING CASSETTE SUB-FAMILY B MEMBER 10, MITOCHONDRIAL"/>
    <property type="match status" value="1"/>
</dbReference>
<dbReference type="PROSITE" id="PS50893">
    <property type="entry name" value="ABC_TRANSPORTER_2"/>
    <property type="match status" value="1"/>
</dbReference>
<evidence type="ECO:0000313" key="16">
    <source>
        <dbReference type="Proteomes" id="UP000252004"/>
    </source>
</evidence>
<dbReference type="PROSITE" id="PS50929">
    <property type="entry name" value="ABC_TM1F"/>
    <property type="match status" value="1"/>
</dbReference>
<evidence type="ECO:0000256" key="1">
    <source>
        <dbReference type="ARBA" id="ARBA00004651"/>
    </source>
</evidence>
<dbReference type="SUPFAM" id="SSF90123">
    <property type="entry name" value="ABC transporter transmembrane region"/>
    <property type="match status" value="1"/>
</dbReference>
<dbReference type="AlphaFoldDB" id="A0A344U8Q4"/>
<name>A0A344U8Q4_9ACTN</name>
<dbReference type="InterPro" id="IPR036640">
    <property type="entry name" value="ABC1_TM_sf"/>
</dbReference>
<dbReference type="SMART" id="SM00382">
    <property type="entry name" value="AAA"/>
    <property type="match status" value="1"/>
</dbReference>